<dbReference type="GO" id="GO:0080115">
    <property type="term" value="F:myosin XI tail binding"/>
    <property type="evidence" value="ECO:0007669"/>
    <property type="project" value="UniProtKB-ARBA"/>
</dbReference>
<proteinExistence type="predicted"/>
<evidence type="ECO:0000256" key="3">
    <source>
        <dbReference type="ARBA" id="ARBA00022989"/>
    </source>
</evidence>
<evidence type="ECO:0000256" key="4">
    <source>
        <dbReference type="ARBA" id="ARBA00023136"/>
    </source>
</evidence>
<evidence type="ECO:0000313" key="9">
    <source>
        <dbReference type="EMBL" id="KAJ8425306.1"/>
    </source>
</evidence>
<feature type="coiled-coil region" evidence="5">
    <location>
        <begin position="539"/>
        <end position="633"/>
    </location>
</feature>
<evidence type="ECO:0000259" key="8">
    <source>
        <dbReference type="PROSITE" id="PS51775"/>
    </source>
</evidence>
<dbReference type="GO" id="GO:0016020">
    <property type="term" value="C:membrane"/>
    <property type="evidence" value="ECO:0007669"/>
    <property type="project" value="UniProtKB-SubCell"/>
</dbReference>
<dbReference type="Pfam" id="PF04576">
    <property type="entry name" value="Zein-binding"/>
    <property type="match status" value="1"/>
</dbReference>
<dbReference type="AlphaFoldDB" id="A0A9Q1GQZ4"/>
<evidence type="ECO:0000256" key="5">
    <source>
        <dbReference type="SAM" id="Coils"/>
    </source>
</evidence>
<comment type="caution">
    <text evidence="9">The sequence shown here is derived from an EMBL/GenBank/DDBJ whole genome shotgun (WGS) entry which is preliminary data.</text>
</comment>
<feature type="compositionally biased region" description="Basic and acidic residues" evidence="6">
    <location>
        <begin position="724"/>
        <end position="733"/>
    </location>
</feature>
<keyword evidence="5" id="KW-0175">Coiled coil</keyword>
<name>A0A9Q1GQZ4_9CARY</name>
<dbReference type="PANTHER" id="PTHR31448:SF32">
    <property type="entry name" value="MYOSIN-BINDING PROTEIN 1"/>
    <property type="match status" value="1"/>
</dbReference>
<protein>
    <recommendedName>
        <fullName evidence="8">GTD-binding domain-containing protein</fullName>
    </recommendedName>
</protein>
<dbReference type="InterPro" id="IPR007656">
    <property type="entry name" value="GTD-bd"/>
</dbReference>
<feature type="region of interest" description="Disordered" evidence="6">
    <location>
        <begin position="724"/>
        <end position="745"/>
    </location>
</feature>
<feature type="compositionally biased region" description="Basic and acidic residues" evidence="6">
    <location>
        <begin position="642"/>
        <end position="657"/>
    </location>
</feature>
<feature type="transmembrane region" description="Helical" evidence="7">
    <location>
        <begin position="21"/>
        <end position="45"/>
    </location>
</feature>
<evidence type="ECO:0000256" key="6">
    <source>
        <dbReference type="SAM" id="MobiDB-lite"/>
    </source>
</evidence>
<dbReference type="InterPro" id="IPR039306">
    <property type="entry name" value="MYOB"/>
</dbReference>
<comment type="subcellular location">
    <subcellularLocation>
        <location evidence="1">Membrane</location>
        <topology evidence="1">Single-pass membrane protein</topology>
    </subcellularLocation>
</comment>
<organism evidence="9 10">
    <name type="scientific">Carnegiea gigantea</name>
    <dbReference type="NCBI Taxonomy" id="171969"/>
    <lineage>
        <taxon>Eukaryota</taxon>
        <taxon>Viridiplantae</taxon>
        <taxon>Streptophyta</taxon>
        <taxon>Embryophyta</taxon>
        <taxon>Tracheophyta</taxon>
        <taxon>Spermatophyta</taxon>
        <taxon>Magnoliopsida</taxon>
        <taxon>eudicotyledons</taxon>
        <taxon>Gunneridae</taxon>
        <taxon>Pentapetalae</taxon>
        <taxon>Caryophyllales</taxon>
        <taxon>Cactineae</taxon>
        <taxon>Cactaceae</taxon>
        <taxon>Cactoideae</taxon>
        <taxon>Echinocereeae</taxon>
        <taxon>Carnegiea</taxon>
    </lineage>
</organism>
<accession>A0A9Q1GQZ4</accession>
<keyword evidence="2 7" id="KW-0812">Transmembrane</keyword>
<dbReference type="PROSITE" id="PS51775">
    <property type="entry name" value="GTD_BINDING"/>
    <property type="match status" value="1"/>
</dbReference>
<keyword evidence="3 7" id="KW-1133">Transmembrane helix</keyword>
<evidence type="ECO:0000256" key="2">
    <source>
        <dbReference type="ARBA" id="ARBA00022692"/>
    </source>
</evidence>
<keyword evidence="4 7" id="KW-0472">Membrane</keyword>
<reference evidence="9" key="1">
    <citation type="submission" date="2022-04" db="EMBL/GenBank/DDBJ databases">
        <title>Carnegiea gigantea Genome sequencing and assembly v2.</title>
        <authorList>
            <person name="Copetti D."/>
            <person name="Sanderson M.J."/>
            <person name="Burquez A."/>
            <person name="Wojciechowski M.F."/>
        </authorList>
    </citation>
    <scope>NUCLEOTIDE SEQUENCE</scope>
    <source>
        <strain evidence="9">SGP5-SGP5p</strain>
        <tissue evidence="9">Aerial part</tissue>
    </source>
</reference>
<feature type="region of interest" description="Disordered" evidence="6">
    <location>
        <begin position="635"/>
        <end position="662"/>
    </location>
</feature>
<evidence type="ECO:0000256" key="7">
    <source>
        <dbReference type="SAM" id="Phobius"/>
    </source>
</evidence>
<dbReference type="PANTHER" id="PTHR31448">
    <property type="entry name" value="MYOSIN-BINDING PROTEIN 2"/>
    <property type="match status" value="1"/>
</dbReference>
<gene>
    <name evidence="9" type="ORF">Cgig2_019010</name>
</gene>
<dbReference type="Proteomes" id="UP001153076">
    <property type="component" value="Unassembled WGS sequence"/>
</dbReference>
<dbReference type="EMBL" id="JAKOGI010001499">
    <property type="protein sequence ID" value="KAJ8425306.1"/>
    <property type="molecule type" value="Genomic_DNA"/>
</dbReference>
<evidence type="ECO:0000313" key="10">
    <source>
        <dbReference type="Proteomes" id="UP001153076"/>
    </source>
</evidence>
<keyword evidence="10" id="KW-1185">Reference proteome</keyword>
<sequence length="838" mass="93557">MGRRVVSSLEFQKPRLSFTAALASALFEWLLMFMLLVYGLFGYVITKFARYCELQIPCLLCSRIDHIFGSEKVGFYRDMICKDHQLELSSLVFCHFHEKLVDVCGMCESCLFSFATKDKSNAETYRLLVGKLGAEDISGFEEDSLLDGDKPASSNMKHCCCCNELWTSRRHSQTLLQTKSLGFDAAGYNLPLNREFSGERDDLRKEVKNQHHSAKAAQVEQKMEDSPFHFAYSELKITSDSDPSDNEDTRALISNDPLRDVLESTPVEPFIAMSDDDKPDNMDVLSREPSHTQQVQSDIGQPHVGPMAASTSAISHGLEELNWQEVDQRISPSTSTGNTNVTAIESSNAGNTSVNISQNGSDIQGAAHIQETEVIQVQEANKTQVVESSKVTANLNGPKTRSDHSDSGLQLQIPILDLVDAYKLAVGSTGRQLSGKLSEQLAGKESPRISGDLKLLLSQLSRGIELPNDVMSPRISRNLDELKTFDSSASIGMKLLQKRLSLERNDSRSSLDRNESGFESLDFSAVSEIEGESEVDRLKRQLEHDRKFVSALLKELEEERNASAIATNEAMAMITRLQEEKAALQMEASQGLRIMEEQAEYDMEALDKLNELLSEKDKEIEDLEAALEYYRNKYPNESFSGNREESASDDGQSEKLPRSLHHSVRESYGCGVDSDAIAADSEHGSKHSLLEIEDEKQYISRCLNNLEKKLSLLSGNIEHRHLNNRDHLEEQVKDSSNSTLHEEDPQIKSELVASNALSQKDAFVSKGSLHDEADVVALGYELCNLNERLQAIEADQSFLERAINTLKIGEEGLVQEIASHLRELRNIGLRRVQVLPED</sequence>
<evidence type="ECO:0000256" key="1">
    <source>
        <dbReference type="ARBA" id="ARBA00004167"/>
    </source>
</evidence>
<dbReference type="OrthoDB" id="1047602at2759"/>
<feature type="domain" description="GTD-binding" evidence="8">
    <location>
        <begin position="533"/>
        <end position="631"/>
    </location>
</feature>